<dbReference type="PANTHER" id="PTHR35024:SF4">
    <property type="entry name" value="POLYMER-FORMING CYTOSKELETAL PROTEIN"/>
    <property type="match status" value="1"/>
</dbReference>
<gene>
    <name evidence="3" type="ORF">DDZ16_10715</name>
</gene>
<dbReference type="Pfam" id="PF04519">
    <property type="entry name" value="Bactofilin"/>
    <property type="match status" value="1"/>
</dbReference>
<protein>
    <submittedName>
        <fullName evidence="3">Cell shape determination protein CcmA</fullName>
    </submittedName>
</protein>
<proteinExistence type="inferred from homology"/>
<sequence length="129" mass="13396">MAMAKSIEPENKLPNMIGQGTKIVGDVETNGDIRIDGQIEGNINSKGKVVIGSNGLIKGEVFCSNAELAGSLNGKINVSELLSLKASSKINGDIKTGKLNIEPGAIFTGTCNMGNQGSSPQTPPKDIKK</sequence>
<keyword evidence="4" id="KW-1185">Reference proteome</keyword>
<dbReference type="PANTHER" id="PTHR35024">
    <property type="entry name" value="HYPOTHETICAL CYTOSOLIC PROTEIN"/>
    <property type="match status" value="1"/>
</dbReference>
<accession>A0A2U2B8S6</accession>
<evidence type="ECO:0000256" key="2">
    <source>
        <dbReference type="SAM" id="MobiDB-lite"/>
    </source>
</evidence>
<evidence type="ECO:0000256" key="1">
    <source>
        <dbReference type="ARBA" id="ARBA00044755"/>
    </source>
</evidence>
<dbReference type="InterPro" id="IPR007607">
    <property type="entry name" value="BacA/B"/>
</dbReference>
<dbReference type="Proteomes" id="UP000244956">
    <property type="component" value="Unassembled WGS sequence"/>
</dbReference>
<comment type="caution">
    <text evidence="3">The sequence shown here is derived from an EMBL/GenBank/DDBJ whole genome shotgun (WGS) entry which is preliminary data.</text>
</comment>
<reference evidence="3 4" key="1">
    <citation type="submission" date="2018-05" db="EMBL/GenBank/DDBJ databases">
        <title>Marinilabilia rubrum sp. nov., isolated from saltern sediment.</title>
        <authorList>
            <person name="Zhang R."/>
        </authorList>
    </citation>
    <scope>NUCLEOTIDE SEQUENCE [LARGE SCALE GENOMIC DNA]</scope>
    <source>
        <strain evidence="3 4">WTE16</strain>
    </source>
</reference>
<feature type="region of interest" description="Disordered" evidence="2">
    <location>
        <begin position="110"/>
        <end position="129"/>
    </location>
</feature>
<dbReference type="OrthoDB" id="5432602at2"/>
<comment type="similarity">
    <text evidence="1">Belongs to the bactofilin family.</text>
</comment>
<evidence type="ECO:0000313" key="3">
    <source>
        <dbReference type="EMBL" id="PWD99470.1"/>
    </source>
</evidence>
<dbReference type="EMBL" id="QEWP01000007">
    <property type="protein sequence ID" value="PWD99470.1"/>
    <property type="molecule type" value="Genomic_DNA"/>
</dbReference>
<name>A0A2U2B8S6_9BACT</name>
<dbReference type="AlphaFoldDB" id="A0A2U2B8S6"/>
<organism evidence="3 4">
    <name type="scientific">Marinilabilia rubra</name>
    <dbReference type="NCBI Taxonomy" id="2162893"/>
    <lineage>
        <taxon>Bacteria</taxon>
        <taxon>Pseudomonadati</taxon>
        <taxon>Bacteroidota</taxon>
        <taxon>Bacteroidia</taxon>
        <taxon>Marinilabiliales</taxon>
        <taxon>Marinilabiliaceae</taxon>
        <taxon>Marinilabilia</taxon>
    </lineage>
</organism>
<evidence type="ECO:0000313" key="4">
    <source>
        <dbReference type="Proteomes" id="UP000244956"/>
    </source>
</evidence>
<feature type="compositionally biased region" description="Polar residues" evidence="2">
    <location>
        <begin position="110"/>
        <end position="120"/>
    </location>
</feature>